<dbReference type="Proteomes" id="UP001157160">
    <property type="component" value="Unassembled WGS sequence"/>
</dbReference>
<dbReference type="InterPro" id="IPR036388">
    <property type="entry name" value="WH-like_DNA-bd_sf"/>
</dbReference>
<feature type="region of interest" description="Disordered" evidence="6">
    <location>
        <begin position="1"/>
        <end position="167"/>
    </location>
</feature>
<organism evidence="9 10">
    <name type="scientific">Arenivirga flava</name>
    <dbReference type="NCBI Taxonomy" id="1930060"/>
    <lineage>
        <taxon>Bacteria</taxon>
        <taxon>Bacillati</taxon>
        <taxon>Actinomycetota</taxon>
        <taxon>Actinomycetes</taxon>
        <taxon>Micrococcales</taxon>
        <taxon>Microbacteriaceae</taxon>
        <taxon>Arenivirga</taxon>
    </lineage>
</organism>
<evidence type="ECO:0000256" key="3">
    <source>
        <dbReference type="ARBA" id="ARBA00018111"/>
    </source>
</evidence>
<dbReference type="InterPro" id="IPR053924">
    <property type="entry name" value="RecX_HTH_2nd"/>
</dbReference>
<dbReference type="Gene3D" id="1.10.10.10">
    <property type="entry name" value="Winged helix-like DNA-binding domain superfamily/Winged helix DNA-binding domain"/>
    <property type="match status" value="2"/>
</dbReference>
<gene>
    <name evidence="5" type="primary">recX</name>
    <name evidence="9" type="ORF">GCM10025874_03340</name>
</gene>
<dbReference type="EMBL" id="BSUL01000001">
    <property type="protein sequence ID" value="GMA27081.1"/>
    <property type="molecule type" value="Genomic_DNA"/>
</dbReference>
<dbReference type="GO" id="GO:0005737">
    <property type="term" value="C:cytoplasm"/>
    <property type="evidence" value="ECO:0007669"/>
    <property type="project" value="UniProtKB-SubCell"/>
</dbReference>
<protein>
    <recommendedName>
        <fullName evidence="3 5">Regulatory protein RecX</fullName>
    </recommendedName>
</protein>
<evidence type="ECO:0000256" key="6">
    <source>
        <dbReference type="SAM" id="MobiDB-lite"/>
    </source>
</evidence>
<sequence>MRERSDSTGRTEGLAPVHYLFGAGPSGSAAPVGPGVTRSCESGSDSAGSGQTGTDPGDALDAVRSDEPGDGTRWFDPSVDGEEGFLDGAAQESARAGWASQQGARSMRALRPASEPSDDEYGRHRARSVPAEPEAPGAAPPGRAERDEQRRRQRAERDEQRKARRAENVAMHALTRRGQSVQEMRDLLTARELGADEIEAEIERLLGAGLLDDADLAQNLVRSLTERKKLGRSALLAELRRRKLDPIAIEEAVAELDRDDEDQRCLELARQRARQLNSVDDQTAERRLSAFLQRKGYSGDAIRTSVRTALRDERGVRFV</sequence>
<feature type="compositionally biased region" description="Low complexity" evidence="6">
    <location>
        <begin position="130"/>
        <end position="142"/>
    </location>
</feature>
<evidence type="ECO:0000259" key="7">
    <source>
        <dbReference type="Pfam" id="PF02631"/>
    </source>
</evidence>
<keyword evidence="10" id="KW-1185">Reference proteome</keyword>
<dbReference type="PANTHER" id="PTHR33602:SF1">
    <property type="entry name" value="REGULATORY PROTEIN RECX FAMILY PROTEIN"/>
    <property type="match status" value="1"/>
</dbReference>
<dbReference type="InterPro" id="IPR053925">
    <property type="entry name" value="RecX_HTH_3rd"/>
</dbReference>
<dbReference type="HAMAP" id="MF_01114">
    <property type="entry name" value="RecX"/>
    <property type="match status" value="1"/>
</dbReference>
<comment type="function">
    <text evidence="5">Modulates RecA activity.</text>
</comment>
<feature type="compositionally biased region" description="Low complexity" evidence="6">
    <location>
        <begin position="22"/>
        <end position="36"/>
    </location>
</feature>
<feature type="compositionally biased region" description="Basic and acidic residues" evidence="6">
    <location>
        <begin position="143"/>
        <end position="167"/>
    </location>
</feature>
<dbReference type="AlphaFoldDB" id="A0AA37UL67"/>
<comment type="caution">
    <text evidence="9">The sequence shown here is derived from an EMBL/GenBank/DDBJ whole genome shotgun (WGS) entry which is preliminary data.</text>
</comment>
<dbReference type="Pfam" id="PF21981">
    <property type="entry name" value="RecX_HTH3"/>
    <property type="match status" value="1"/>
</dbReference>
<dbReference type="GO" id="GO:0006282">
    <property type="term" value="P:regulation of DNA repair"/>
    <property type="evidence" value="ECO:0007669"/>
    <property type="project" value="UniProtKB-UniRule"/>
</dbReference>
<comment type="similarity">
    <text evidence="2 5">Belongs to the RecX family.</text>
</comment>
<dbReference type="RefSeq" id="WP_284229360.1">
    <property type="nucleotide sequence ID" value="NZ_BSUL01000001.1"/>
</dbReference>
<keyword evidence="4 5" id="KW-0963">Cytoplasm</keyword>
<feature type="domain" description="RecX third three-helical" evidence="8">
    <location>
        <begin position="260"/>
        <end position="303"/>
    </location>
</feature>
<accession>A0AA37UL67</accession>
<name>A0AA37UL67_9MICO</name>
<feature type="compositionally biased region" description="Polar residues" evidence="6">
    <location>
        <begin position="39"/>
        <end position="54"/>
    </location>
</feature>
<evidence type="ECO:0000313" key="9">
    <source>
        <dbReference type="EMBL" id="GMA27081.1"/>
    </source>
</evidence>
<dbReference type="Pfam" id="PF02631">
    <property type="entry name" value="RecX_HTH2"/>
    <property type="match status" value="1"/>
</dbReference>
<dbReference type="InterPro" id="IPR003783">
    <property type="entry name" value="Regulatory_RecX"/>
</dbReference>
<feature type="domain" description="RecX second three-helical" evidence="7">
    <location>
        <begin position="212"/>
        <end position="252"/>
    </location>
</feature>
<proteinExistence type="inferred from homology"/>
<evidence type="ECO:0000256" key="1">
    <source>
        <dbReference type="ARBA" id="ARBA00004496"/>
    </source>
</evidence>
<evidence type="ECO:0000256" key="2">
    <source>
        <dbReference type="ARBA" id="ARBA00009695"/>
    </source>
</evidence>
<reference evidence="9 10" key="1">
    <citation type="journal article" date="2014" name="Int. J. Syst. Evol. Microbiol.">
        <title>Complete genome sequence of Corynebacterium casei LMG S-19264T (=DSM 44701T), isolated from a smear-ripened cheese.</title>
        <authorList>
            <consortium name="US DOE Joint Genome Institute (JGI-PGF)"/>
            <person name="Walter F."/>
            <person name="Albersmeier A."/>
            <person name="Kalinowski J."/>
            <person name="Ruckert C."/>
        </authorList>
    </citation>
    <scope>NUCLEOTIDE SEQUENCE [LARGE SCALE GENOMIC DNA]</scope>
    <source>
        <strain evidence="9 10">NBRC 112289</strain>
    </source>
</reference>
<evidence type="ECO:0000313" key="10">
    <source>
        <dbReference type="Proteomes" id="UP001157160"/>
    </source>
</evidence>
<dbReference type="PANTHER" id="PTHR33602">
    <property type="entry name" value="REGULATORY PROTEIN RECX FAMILY PROTEIN"/>
    <property type="match status" value="1"/>
</dbReference>
<evidence type="ECO:0000256" key="4">
    <source>
        <dbReference type="ARBA" id="ARBA00022490"/>
    </source>
</evidence>
<evidence type="ECO:0000259" key="8">
    <source>
        <dbReference type="Pfam" id="PF21981"/>
    </source>
</evidence>
<comment type="subcellular location">
    <subcellularLocation>
        <location evidence="1 5">Cytoplasm</location>
    </subcellularLocation>
</comment>
<evidence type="ECO:0000256" key="5">
    <source>
        <dbReference type="HAMAP-Rule" id="MF_01114"/>
    </source>
</evidence>